<name>A0A1S4D1N1_TOBAC</name>
<organism evidence="1">
    <name type="scientific">Nicotiana tabacum</name>
    <name type="common">Common tobacco</name>
    <dbReference type="NCBI Taxonomy" id="4097"/>
    <lineage>
        <taxon>Eukaryota</taxon>
        <taxon>Viridiplantae</taxon>
        <taxon>Streptophyta</taxon>
        <taxon>Embryophyta</taxon>
        <taxon>Tracheophyta</taxon>
        <taxon>Spermatophyta</taxon>
        <taxon>Magnoliopsida</taxon>
        <taxon>eudicotyledons</taxon>
        <taxon>Gunneridae</taxon>
        <taxon>Pentapetalae</taxon>
        <taxon>asterids</taxon>
        <taxon>lamiids</taxon>
        <taxon>Solanales</taxon>
        <taxon>Solanaceae</taxon>
        <taxon>Nicotianoideae</taxon>
        <taxon>Nicotianeae</taxon>
        <taxon>Nicotiana</taxon>
    </lineage>
</organism>
<dbReference type="PaxDb" id="4097-A0A1S4D1N1"/>
<dbReference type="AlphaFoldDB" id="A0A1S4D1N1"/>
<dbReference type="OrthoDB" id="847067at2759"/>
<reference evidence="1" key="1">
    <citation type="submission" date="2025-08" db="UniProtKB">
        <authorList>
            <consortium name="RefSeq"/>
        </authorList>
    </citation>
    <scope>IDENTIFICATION</scope>
</reference>
<sequence length="191" mass="22437">MRMEEKGVIISVYVESLSTTDSQYRSDPLKRTAKKGGYDRRAQLLAYAHELRHTNSTYPRCTSDNSKQKQKKRRWTRRIGLPFSRLFRRKNKQKRYEKMGREDSCDAKESCYQRGSQGKKMSGANEKVRYGFCIEVSLERHLIHLAIRQALIMFSLFDGYCCAERISLVNEFFLMYFSSRSGTYIYIDVSA</sequence>
<accession>A0A1S4D1N1</accession>
<evidence type="ECO:0000313" key="1">
    <source>
        <dbReference type="RefSeq" id="XP_016507327.1"/>
    </source>
</evidence>
<protein>
    <submittedName>
        <fullName evidence="1">Uncharacterized protein isoform X1</fullName>
    </submittedName>
</protein>
<dbReference type="RefSeq" id="XP_016507327.1">
    <property type="nucleotide sequence ID" value="XM_016651841.1"/>
</dbReference>
<gene>
    <name evidence="1" type="primary">LOC107825013</name>
</gene>
<dbReference type="KEGG" id="nta:107825013"/>
<proteinExistence type="predicted"/>